<organism evidence="2 3">
    <name type="scientific">Reichenbachiella ulvae</name>
    <dbReference type="NCBI Taxonomy" id="2980104"/>
    <lineage>
        <taxon>Bacteria</taxon>
        <taxon>Pseudomonadati</taxon>
        <taxon>Bacteroidota</taxon>
        <taxon>Cytophagia</taxon>
        <taxon>Cytophagales</taxon>
        <taxon>Reichenbachiellaceae</taxon>
        <taxon>Reichenbachiella</taxon>
    </lineage>
</organism>
<comment type="caution">
    <text evidence="2">The sequence shown here is derived from an EMBL/GenBank/DDBJ whole genome shotgun (WGS) entry which is preliminary data.</text>
</comment>
<dbReference type="Gene3D" id="1.25.40.10">
    <property type="entry name" value="Tetratricopeptide repeat domain"/>
    <property type="match status" value="1"/>
</dbReference>
<sequence length="198" mass="22511">MIRKAFLSISFVLLSIVASAQTQGTIVTRDGLANMDKGARAMYDGNYEEADELFRQALSQLSKLPSEMAYYFGRNSFHLQKYKQAINWLTKYVELKGTSGQYYDDAKLYLDRANDAFKKIKEQQIIETEHKLTTDGYYDCPKDVVLCPICHGSGVMIKNGKFGAVYQTCPYSGLSGQLTCEQYNQYLMGELGMEMREE</sequence>
<feature type="chain" id="PRO_5046349989" description="Tetratricopeptide repeat-containing protein" evidence="1">
    <location>
        <begin position="21"/>
        <end position="198"/>
    </location>
</feature>
<reference evidence="2 3" key="1">
    <citation type="submission" date="2022-10" db="EMBL/GenBank/DDBJ databases">
        <title>Comparative genomics and taxonomic characterization of three novel marine species of genus Reichenbachiella exhibiting antioxidant and polysaccharide degradation activities.</title>
        <authorList>
            <person name="Muhammad N."/>
            <person name="Lee Y.-J."/>
            <person name="Ko J."/>
            <person name="Kim S.-G."/>
        </authorList>
    </citation>
    <scope>NUCLEOTIDE SEQUENCE [LARGE SCALE GENOMIC DNA]</scope>
    <source>
        <strain evidence="2 3">ABR2-5</strain>
    </source>
</reference>
<dbReference type="RefSeq" id="WP_264137141.1">
    <property type="nucleotide sequence ID" value="NZ_JAOYOD010000001.1"/>
</dbReference>
<proteinExistence type="predicted"/>
<evidence type="ECO:0000313" key="2">
    <source>
        <dbReference type="EMBL" id="MCV9386358.1"/>
    </source>
</evidence>
<accession>A0ABT3CRP1</accession>
<dbReference type="Proteomes" id="UP001300692">
    <property type="component" value="Unassembled WGS sequence"/>
</dbReference>
<evidence type="ECO:0000313" key="3">
    <source>
        <dbReference type="Proteomes" id="UP001300692"/>
    </source>
</evidence>
<evidence type="ECO:0000256" key="1">
    <source>
        <dbReference type="SAM" id="SignalP"/>
    </source>
</evidence>
<name>A0ABT3CRP1_9BACT</name>
<protein>
    <recommendedName>
        <fullName evidence="4">Tetratricopeptide repeat-containing protein</fullName>
    </recommendedName>
</protein>
<gene>
    <name evidence="2" type="ORF">N7U62_06765</name>
</gene>
<dbReference type="InterPro" id="IPR011990">
    <property type="entry name" value="TPR-like_helical_dom_sf"/>
</dbReference>
<dbReference type="EMBL" id="JAOYOD010000001">
    <property type="protein sequence ID" value="MCV9386358.1"/>
    <property type="molecule type" value="Genomic_DNA"/>
</dbReference>
<dbReference type="SUPFAM" id="SSF48452">
    <property type="entry name" value="TPR-like"/>
    <property type="match status" value="1"/>
</dbReference>
<keyword evidence="1" id="KW-0732">Signal</keyword>
<evidence type="ECO:0008006" key="4">
    <source>
        <dbReference type="Google" id="ProtNLM"/>
    </source>
</evidence>
<feature type="signal peptide" evidence="1">
    <location>
        <begin position="1"/>
        <end position="20"/>
    </location>
</feature>
<keyword evidence="3" id="KW-1185">Reference proteome</keyword>